<dbReference type="KEGG" id="tim:GMBLW1_25750"/>
<evidence type="ECO:0000313" key="2">
    <source>
        <dbReference type="Proteomes" id="UP000464378"/>
    </source>
</evidence>
<protein>
    <submittedName>
        <fullName evidence="1">Uncharacterized protein</fullName>
    </submittedName>
</protein>
<sequence>MKTMRRIGILLGVLISGIYGITSIRECDRIAKRMRADHTLLKLASVQIVGGAKSSDPETLQLFETIISRSTPCWGDWVDHGYSSERPFYVDISPASCREFQILCSIGNLDRIIFEWSPFEPFLGPRHQYFCELKLNEIPKHLHPYFLPPKLQKKQE</sequence>
<dbReference type="AlphaFoldDB" id="A0A6C2YJU9"/>
<gene>
    <name evidence="1" type="ORF">GMBLW1_25750</name>
</gene>
<dbReference type="RefSeq" id="WP_162656597.1">
    <property type="nucleotide sequence ID" value="NZ_LR593887.1"/>
</dbReference>
<name>A0A6C2YJU9_9BACT</name>
<dbReference type="EMBL" id="LR593887">
    <property type="protein sequence ID" value="VTR98248.1"/>
    <property type="molecule type" value="Genomic_DNA"/>
</dbReference>
<reference evidence="1" key="1">
    <citation type="submission" date="2019-04" db="EMBL/GenBank/DDBJ databases">
        <authorList>
            <consortium name="Science for Life Laboratories"/>
        </authorList>
    </citation>
    <scope>NUCLEOTIDE SEQUENCE</scope>
    <source>
        <strain evidence="1">MBLW1</strain>
    </source>
</reference>
<dbReference type="EMBL" id="LR586016">
    <property type="protein sequence ID" value="VIP01385.1"/>
    <property type="molecule type" value="Genomic_DNA"/>
</dbReference>
<organism evidence="1">
    <name type="scientific">Tuwongella immobilis</name>
    <dbReference type="NCBI Taxonomy" id="692036"/>
    <lineage>
        <taxon>Bacteria</taxon>
        <taxon>Pseudomonadati</taxon>
        <taxon>Planctomycetota</taxon>
        <taxon>Planctomycetia</taxon>
        <taxon>Gemmatales</taxon>
        <taxon>Gemmataceae</taxon>
        <taxon>Tuwongella</taxon>
    </lineage>
</organism>
<accession>A0A6C2YJU9</accession>
<evidence type="ECO:0000313" key="1">
    <source>
        <dbReference type="EMBL" id="VIP01385.1"/>
    </source>
</evidence>
<dbReference type="Proteomes" id="UP000464378">
    <property type="component" value="Chromosome"/>
</dbReference>
<proteinExistence type="predicted"/>
<keyword evidence="2" id="KW-1185">Reference proteome</keyword>
<dbReference type="InParanoid" id="A0A6C2YJU9"/>